<protein>
    <recommendedName>
        <fullName evidence="3">Secreted protein</fullName>
    </recommendedName>
</protein>
<name>A0ABR1L259_9PEZI</name>
<evidence type="ECO:0008006" key="3">
    <source>
        <dbReference type="Google" id="ProtNLM"/>
    </source>
</evidence>
<dbReference type="Proteomes" id="UP001365128">
    <property type="component" value="Unassembled WGS sequence"/>
</dbReference>
<comment type="caution">
    <text evidence="1">The sequence shown here is derived from an EMBL/GenBank/DDBJ whole genome shotgun (WGS) entry which is preliminary data.</text>
</comment>
<dbReference type="EMBL" id="JBBPDW010000078">
    <property type="protein sequence ID" value="KAK7529312.1"/>
    <property type="molecule type" value="Genomic_DNA"/>
</dbReference>
<sequence length="205" mass="22360">MARERPVSCPRCCDALSGPSFSSVFRMGSIGLRRLQELRLLLCLVLLVTTAATRKRPQKKKVASENPPCRSGACPAAAAAAAALLLGPRVFIASAGFWATTVLCLQKTSLRLACPSFQQRHFLVPNLEINVARLGLLPHRVQNVLGLFLRAQERASRRPYQPTPNGARRFLSLPSLRPLILRPATLACVGCLCFSLSVIETSRQS</sequence>
<keyword evidence="2" id="KW-1185">Reference proteome</keyword>
<accession>A0ABR1L259</accession>
<reference evidence="1 2" key="1">
    <citation type="submission" date="2024-04" db="EMBL/GenBank/DDBJ databases">
        <title>Phyllosticta paracitricarpa is synonymous to the EU quarantine fungus P. citricarpa based on phylogenomic analyses.</title>
        <authorList>
            <consortium name="Lawrence Berkeley National Laboratory"/>
            <person name="Van Ingen-Buijs V.A."/>
            <person name="Van Westerhoven A.C."/>
            <person name="Haridas S."/>
            <person name="Skiadas P."/>
            <person name="Martin F."/>
            <person name="Groenewald J.Z."/>
            <person name="Crous P.W."/>
            <person name="Seidl M.F."/>
        </authorList>
    </citation>
    <scope>NUCLEOTIDE SEQUENCE [LARGE SCALE GENOMIC DNA]</scope>
    <source>
        <strain evidence="1 2">CBS 122670</strain>
    </source>
</reference>
<evidence type="ECO:0000313" key="2">
    <source>
        <dbReference type="Proteomes" id="UP001365128"/>
    </source>
</evidence>
<evidence type="ECO:0000313" key="1">
    <source>
        <dbReference type="EMBL" id="KAK7529312.1"/>
    </source>
</evidence>
<proteinExistence type="predicted"/>
<gene>
    <name evidence="1" type="ORF">IWX46DRAFT_435471</name>
</gene>
<organism evidence="1 2">
    <name type="scientific">Phyllosticta citricarpa</name>
    <dbReference type="NCBI Taxonomy" id="55181"/>
    <lineage>
        <taxon>Eukaryota</taxon>
        <taxon>Fungi</taxon>
        <taxon>Dikarya</taxon>
        <taxon>Ascomycota</taxon>
        <taxon>Pezizomycotina</taxon>
        <taxon>Dothideomycetes</taxon>
        <taxon>Dothideomycetes incertae sedis</taxon>
        <taxon>Botryosphaeriales</taxon>
        <taxon>Phyllostictaceae</taxon>
        <taxon>Phyllosticta</taxon>
    </lineage>
</organism>